<dbReference type="PANTHER" id="PTHR47723">
    <property type="entry name" value="OS05G0353850 PROTEIN"/>
    <property type="match status" value="1"/>
</dbReference>
<gene>
    <name evidence="2" type="ORF">BVC80_8863g19</name>
</gene>
<dbReference type="InterPro" id="IPR053151">
    <property type="entry name" value="RNase_H-like"/>
</dbReference>
<evidence type="ECO:0000313" key="3">
    <source>
        <dbReference type="Proteomes" id="UP000195402"/>
    </source>
</evidence>
<dbReference type="AlphaFoldDB" id="A0A200Q596"/>
<keyword evidence="3" id="KW-1185">Reference proteome</keyword>
<dbReference type="InterPro" id="IPR012337">
    <property type="entry name" value="RNaseH-like_sf"/>
</dbReference>
<dbReference type="CDD" id="cd06222">
    <property type="entry name" value="RNase_H_like"/>
    <property type="match status" value="1"/>
</dbReference>
<accession>A0A200Q596</accession>
<dbReference type="Gene3D" id="3.30.420.10">
    <property type="entry name" value="Ribonuclease H-like superfamily/Ribonuclease H"/>
    <property type="match status" value="1"/>
</dbReference>
<dbReference type="InterPro" id="IPR044730">
    <property type="entry name" value="RNase_H-like_dom_plant"/>
</dbReference>
<dbReference type="OrthoDB" id="1750433at2759"/>
<reference evidence="2 3" key="1">
    <citation type="journal article" date="2017" name="Mol. Plant">
        <title>The Genome of Medicinal Plant Macleaya cordata Provides New Insights into Benzylisoquinoline Alkaloids Metabolism.</title>
        <authorList>
            <person name="Liu X."/>
            <person name="Liu Y."/>
            <person name="Huang P."/>
            <person name="Ma Y."/>
            <person name="Qing Z."/>
            <person name="Tang Q."/>
            <person name="Cao H."/>
            <person name="Cheng P."/>
            <person name="Zheng Y."/>
            <person name="Yuan Z."/>
            <person name="Zhou Y."/>
            <person name="Liu J."/>
            <person name="Tang Z."/>
            <person name="Zhuo Y."/>
            <person name="Zhang Y."/>
            <person name="Yu L."/>
            <person name="Huang J."/>
            <person name="Yang P."/>
            <person name="Peng Q."/>
            <person name="Zhang J."/>
            <person name="Jiang W."/>
            <person name="Zhang Z."/>
            <person name="Lin K."/>
            <person name="Ro D.K."/>
            <person name="Chen X."/>
            <person name="Xiong X."/>
            <person name="Shang Y."/>
            <person name="Huang S."/>
            <person name="Zeng J."/>
        </authorList>
    </citation>
    <scope>NUCLEOTIDE SEQUENCE [LARGE SCALE GENOMIC DNA]</scope>
    <source>
        <strain evidence="3">cv. BLH2017</strain>
        <tissue evidence="2">Root</tissue>
    </source>
</reference>
<dbReference type="PROSITE" id="PS50879">
    <property type="entry name" value="RNASE_H_1"/>
    <property type="match status" value="1"/>
</dbReference>
<dbReference type="Proteomes" id="UP000195402">
    <property type="component" value="Unassembled WGS sequence"/>
</dbReference>
<organism evidence="2 3">
    <name type="scientific">Macleaya cordata</name>
    <name type="common">Five-seeded plume-poppy</name>
    <name type="synonym">Bocconia cordata</name>
    <dbReference type="NCBI Taxonomy" id="56857"/>
    <lineage>
        <taxon>Eukaryota</taxon>
        <taxon>Viridiplantae</taxon>
        <taxon>Streptophyta</taxon>
        <taxon>Embryophyta</taxon>
        <taxon>Tracheophyta</taxon>
        <taxon>Spermatophyta</taxon>
        <taxon>Magnoliopsida</taxon>
        <taxon>Ranunculales</taxon>
        <taxon>Papaveraceae</taxon>
        <taxon>Papaveroideae</taxon>
        <taxon>Macleaya</taxon>
    </lineage>
</organism>
<dbReference type="GO" id="GO:0003676">
    <property type="term" value="F:nucleic acid binding"/>
    <property type="evidence" value="ECO:0007669"/>
    <property type="project" value="InterPro"/>
</dbReference>
<dbReference type="InterPro" id="IPR036397">
    <property type="entry name" value="RNaseH_sf"/>
</dbReference>
<dbReference type="OMA" id="LASKCEC"/>
<dbReference type="PANTHER" id="PTHR47723:SF19">
    <property type="entry name" value="POLYNUCLEOTIDYL TRANSFERASE, RIBONUCLEASE H-LIKE SUPERFAMILY PROTEIN"/>
    <property type="match status" value="1"/>
</dbReference>
<dbReference type="EMBL" id="MVGT01003037">
    <property type="protein sequence ID" value="OVA05670.1"/>
    <property type="molecule type" value="Genomic_DNA"/>
</dbReference>
<dbReference type="Pfam" id="PF13966">
    <property type="entry name" value="zf-RVT"/>
    <property type="match status" value="1"/>
</dbReference>
<dbReference type="Pfam" id="PF13456">
    <property type="entry name" value="RVT_3"/>
    <property type="match status" value="1"/>
</dbReference>
<evidence type="ECO:0000259" key="1">
    <source>
        <dbReference type="PROSITE" id="PS50879"/>
    </source>
</evidence>
<dbReference type="InParanoid" id="A0A200Q596"/>
<evidence type="ECO:0000313" key="2">
    <source>
        <dbReference type="EMBL" id="OVA05670.1"/>
    </source>
</evidence>
<protein>
    <submittedName>
        <fullName evidence="2">Ribonuclease H domain</fullName>
    </submittedName>
</protein>
<sequence length="525" mass="59829">MVRHVLASMSIYLLSAIVVPKKVVAMVNTMIANFFWGFYEGKVKRKWVSWQSVSRPIEEGGLGVCSLDEVARCLRLKSLWNVISNNSIWASFICSKYHINTNNISNYVAPPTASKFWKECATLIPELVSNSTWKVGEGDMSFLYKNWSCTGTLVDTFSDVANPGRISLKDAVETNFMVLGISDTTTTHIQGMYNARIMADSDTRLWLHTSDGLFTTDSAFRHLHIAVTFCPFVRFYWVKFIPKKMSVMFWRFLRNAIPVDVRIKECAIKLTSGYVCCARRNIESMDHLFFRSEEIWLERNRRRHDENPSPLPSVYFRVIRWIRDINPILRVNTRSPSSLQSILVACCVSPITIRCKPTLVLRWSRPPPGYFILNTDGASSTIRAATGGGVICNDQGRIIAAFYSSYGQGTNNLAESRALLDGLAMCRQLGISRILVNVDSKLVVSWFQNKCQVPWTLLHWWHKIRELAEGLDITVVHVYRELNTLADFMASLGCESNIDRLFLFPTRLEGLARLDRIGIPYVWTS</sequence>
<dbReference type="InterPro" id="IPR026960">
    <property type="entry name" value="RVT-Znf"/>
</dbReference>
<comment type="caution">
    <text evidence="2">The sequence shown here is derived from an EMBL/GenBank/DDBJ whole genome shotgun (WGS) entry which is preliminary data.</text>
</comment>
<dbReference type="InterPro" id="IPR002156">
    <property type="entry name" value="RNaseH_domain"/>
</dbReference>
<dbReference type="GO" id="GO:0004523">
    <property type="term" value="F:RNA-DNA hybrid ribonuclease activity"/>
    <property type="evidence" value="ECO:0007669"/>
    <property type="project" value="InterPro"/>
</dbReference>
<proteinExistence type="predicted"/>
<feature type="domain" description="RNase H type-1" evidence="1">
    <location>
        <begin position="367"/>
        <end position="495"/>
    </location>
</feature>
<dbReference type="SUPFAM" id="SSF53098">
    <property type="entry name" value="Ribonuclease H-like"/>
    <property type="match status" value="1"/>
</dbReference>
<name>A0A200Q596_MACCD</name>